<dbReference type="SMART" id="SM00289">
    <property type="entry name" value="WR1"/>
    <property type="match status" value="2"/>
</dbReference>
<organism evidence="2 3">
    <name type="scientific">Archangium gephyra</name>
    <dbReference type="NCBI Taxonomy" id="48"/>
    <lineage>
        <taxon>Bacteria</taxon>
        <taxon>Pseudomonadati</taxon>
        <taxon>Myxococcota</taxon>
        <taxon>Myxococcia</taxon>
        <taxon>Myxococcales</taxon>
        <taxon>Cystobacterineae</taxon>
        <taxon>Archangiaceae</taxon>
        <taxon>Archangium</taxon>
    </lineage>
</organism>
<evidence type="ECO:0000313" key="2">
    <source>
        <dbReference type="EMBL" id="PZR16110.1"/>
    </source>
</evidence>
<dbReference type="EMBL" id="QFQP01000004">
    <property type="protein sequence ID" value="PZR16110.1"/>
    <property type="molecule type" value="Genomic_DNA"/>
</dbReference>
<dbReference type="PROSITE" id="PS51257">
    <property type="entry name" value="PROKAR_LIPOPROTEIN"/>
    <property type="match status" value="1"/>
</dbReference>
<gene>
    <name evidence="2" type="ORF">DI536_07410</name>
</gene>
<comment type="caution">
    <text evidence="2">The sequence shown here is derived from an EMBL/GenBank/DDBJ whole genome shotgun (WGS) entry which is preliminary data.</text>
</comment>
<feature type="coiled-coil region" evidence="1">
    <location>
        <begin position="1025"/>
        <end position="1080"/>
    </location>
</feature>
<accession>A0A2W5TKK5</accession>
<name>A0A2W5TKK5_9BACT</name>
<protein>
    <submittedName>
        <fullName evidence="2">Uncharacterized protein</fullName>
    </submittedName>
</protein>
<dbReference type="InterPro" id="IPR006150">
    <property type="entry name" value="Cys_repeat_1"/>
</dbReference>
<sequence length="1533" mass="166018">MSTPQWRQAHATRVVSALVFLGFIAGCRPVDEMQADAGSMQGAEPAWAGTCTRSETLVTSRARCTRDENCPCGTGCELGVCVARCAWSDECLTGTVCDSFGRCVAPELANLPDLISGEARGTMSVDRVDMALATQASVEAVRLKITGLDAPRVRVTGDDGLEVACGAEAPFALECEFQNLPAGEQTSVVKVRAASGAFPTSDVRKSLHFFSRGQHLVVGVALRGAGSAEPAPRFGIYAGRARMIGAGLRARTVEDALPEELTRLELPVRAEIYPPVQGVYTLRLFDVRKTVFPTDSVATMSLKPGTQQLELVMPSRQYLGPDSEVVDATQLDVHASGRMDGPTFRDGLLDGELVVTFEGISPSASAPFVRWSLTLVRTGDLPPGATAPQVSARPVSDPVARAAPLFSEETVGRQALGTFGNAPTRLEQIVGSLCSASSSAQITTYASSVYGPNELNCGNGTRQKAFGLDRGRLENRGEYLTNCVSGLAVGAGATFGDASIDGACLNRSRVLTALGYATALDRDRAFGASLAIDPDVSRQALRLMQQWMNVQSVVGMEPRRLNALAPLLPSGSNIDKLRQYSDWQLVFTSLQRSVSAWDLLLHPRFGAALMAAPPEAIGMPDYRRAFLPQHTFPPGEQSVGIPVTMLFTLSQQLNGMQGLVDDLLFSRAPQGQVQPVSSALADFLPRSVVVFAAAQGLRDAARSVGTPVWEDQWRAARSSWGTSTSRLLRQLEFFEQGRNALGIEDGDLPLYRIGDQAGVSRRFSAVSDSLLGREDLLDPAIAPTLIAQAREVELLARDSVSALLQRDLTQQQEDVASARRIEDLKRLYGDQITSFCNEYGSLTVLDLDPPPDPETCYVSAACRFSVDDYKDRLNIADLGYQICMAHLLRQRFGAAITTGQKTLDAQLDALPPPTYDIDTPFFSSEFSVSIRNGFAAGYEGVRVPQISIPSGIDARAVKEIQETCEGARQSTLALRPTTAPERCTRTDECPVDFVCRSETGVCQPDTDLTRPECFNGSLGEAALAVRGAATEVDVARSELEEYSERYDNAMRGCFILQQGNEAVEAAMAQHNATMSELANAKFVADQTAAAAEKARDLFSLDKPWQWIGSLIFGGVQQAAESTADTIELRMDAAELQHELTVKKLENATEVRKCINEAEAEFVGARSASLRVKAQAQALTLTLLQFNNLKISMQAAIDDGHTSIAAETYRKVSVAQVDFWLDQNLDLYQQRMRRARRALFLAVLATEYEFQFTSLERARTLAARTPTELEETLRRVRDLVRRGAPSGGGSPTQLVTVMSLKKNLLQLADRSRSGEGTQPLSDTQRLQRILTSPQYAVFDDRGRYLGQELPFSIQPLGTLGLADTGALPLLSGLNCAERLWAVNATVVGDSLMTGTDSSIAMLQVRKRNTFASQRCTDLGLLPATTRPSQNLFVDPYSANSWGQDSVLVSLTDTRETSTYSFSTVQARTNVSQRELERVDYTDGQSTALAGRGVFGDYALFIPASTLSVGGRPGLQLGNVSDVLIRLDYVAAELR</sequence>
<keyword evidence="1" id="KW-0175">Coiled coil</keyword>
<reference evidence="2 3" key="1">
    <citation type="submission" date="2017-08" db="EMBL/GenBank/DDBJ databases">
        <title>Infants hospitalized years apart are colonized by the same room-sourced microbial strains.</title>
        <authorList>
            <person name="Brooks B."/>
            <person name="Olm M.R."/>
            <person name="Firek B.A."/>
            <person name="Baker R."/>
            <person name="Thomas B.C."/>
            <person name="Morowitz M.J."/>
            <person name="Banfield J.F."/>
        </authorList>
    </citation>
    <scope>NUCLEOTIDE SEQUENCE [LARGE SCALE GENOMIC DNA]</scope>
    <source>
        <strain evidence="2">S2_003_000_R2_14</strain>
    </source>
</reference>
<proteinExistence type="predicted"/>
<dbReference type="Proteomes" id="UP000249061">
    <property type="component" value="Unassembled WGS sequence"/>
</dbReference>
<evidence type="ECO:0000313" key="3">
    <source>
        <dbReference type="Proteomes" id="UP000249061"/>
    </source>
</evidence>
<evidence type="ECO:0000256" key="1">
    <source>
        <dbReference type="SAM" id="Coils"/>
    </source>
</evidence>